<dbReference type="Gene3D" id="1.10.10.10">
    <property type="entry name" value="Winged helix-like DNA-binding domain superfamily/Winged helix DNA-binding domain"/>
    <property type="match status" value="1"/>
</dbReference>
<dbReference type="EMBL" id="CAHR02000025">
    <property type="protein sequence ID" value="CCG81095.1"/>
    <property type="molecule type" value="Genomic_DNA"/>
</dbReference>
<keyword evidence="5" id="KW-0804">Transcription</keyword>
<comment type="subcellular location">
    <subcellularLocation>
        <location evidence="1">Nucleus</location>
    </subcellularLocation>
</comment>
<gene>
    <name evidence="10" type="ORF">TAPDE_000785</name>
</gene>
<dbReference type="GO" id="GO:0001228">
    <property type="term" value="F:DNA-binding transcription activator activity, RNA polymerase II-specific"/>
    <property type="evidence" value="ECO:0007669"/>
    <property type="project" value="UniProtKB-ARBA"/>
</dbReference>
<evidence type="ECO:0000256" key="1">
    <source>
        <dbReference type="ARBA" id="ARBA00004123"/>
    </source>
</evidence>
<protein>
    <submittedName>
        <fullName evidence="10">HSF-type DNA-binding domain protein</fullName>
    </submittedName>
</protein>
<comment type="caution">
    <text evidence="10">The sequence shown here is derived from an EMBL/GenBank/DDBJ whole genome shotgun (WGS) entry which is preliminary data.</text>
</comment>
<keyword evidence="11" id="KW-1185">Reference proteome</keyword>
<dbReference type="InterPro" id="IPR000232">
    <property type="entry name" value="HSF_DNA-bd"/>
</dbReference>
<dbReference type="PANTHER" id="PTHR10015">
    <property type="entry name" value="HEAT SHOCK TRANSCRIPTION FACTOR"/>
    <property type="match status" value="1"/>
</dbReference>
<feature type="compositionally biased region" description="Polar residues" evidence="8">
    <location>
        <begin position="330"/>
        <end position="340"/>
    </location>
</feature>
<dbReference type="OrthoDB" id="60033at2759"/>
<dbReference type="Pfam" id="PF00447">
    <property type="entry name" value="HSF_DNA-bind"/>
    <property type="match status" value="1"/>
</dbReference>
<dbReference type="InterPro" id="IPR036388">
    <property type="entry name" value="WH-like_DNA-bd_sf"/>
</dbReference>
<accession>R4XCQ6</accession>
<feature type="region of interest" description="Disordered" evidence="8">
    <location>
        <begin position="27"/>
        <end position="61"/>
    </location>
</feature>
<dbReference type="FunFam" id="1.10.10.10:FF:000027">
    <property type="entry name" value="Heat shock transcription factor 1"/>
    <property type="match status" value="1"/>
</dbReference>
<evidence type="ECO:0000313" key="11">
    <source>
        <dbReference type="Proteomes" id="UP000013776"/>
    </source>
</evidence>
<evidence type="ECO:0000256" key="3">
    <source>
        <dbReference type="ARBA" id="ARBA00023015"/>
    </source>
</evidence>
<evidence type="ECO:0000256" key="8">
    <source>
        <dbReference type="SAM" id="MobiDB-lite"/>
    </source>
</evidence>
<dbReference type="eggNOG" id="KOG0627">
    <property type="taxonomic scope" value="Eukaryota"/>
</dbReference>
<keyword evidence="6" id="KW-0539">Nucleus</keyword>
<evidence type="ECO:0000256" key="5">
    <source>
        <dbReference type="ARBA" id="ARBA00023163"/>
    </source>
</evidence>
<comment type="similarity">
    <text evidence="2 7">Belongs to the HSF family.</text>
</comment>
<evidence type="ECO:0000256" key="4">
    <source>
        <dbReference type="ARBA" id="ARBA00023125"/>
    </source>
</evidence>
<organism evidence="10 11">
    <name type="scientific">Taphrina deformans (strain PYCC 5710 / ATCC 11124 / CBS 356.35 / IMI 108563 / JCM 9778 / NBRC 8474)</name>
    <name type="common">Peach leaf curl fungus</name>
    <name type="synonym">Lalaria deformans</name>
    <dbReference type="NCBI Taxonomy" id="1097556"/>
    <lineage>
        <taxon>Eukaryota</taxon>
        <taxon>Fungi</taxon>
        <taxon>Dikarya</taxon>
        <taxon>Ascomycota</taxon>
        <taxon>Taphrinomycotina</taxon>
        <taxon>Taphrinomycetes</taxon>
        <taxon>Taphrinales</taxon>
        <taxon>Taphrinaceae</taxon>
        <taxon>Taphrina</taxon>
    </lineage>
</organism>
<dbReference type="STRING" id="1097556.R4XCQ6"/>
<reference evidence="10 11" key="1">
    <citation type="journal article" date="2013" name="MBio">
        <title>Genome sequencing of the plant pathogen Taphrina deformans, the causal agent of peach leaf curl.</title>
        <authorList>
            <person name="Cisse O.H."/>
            <person name="Almeida J.M.G.C.F."/>
            <person name="Fonseca A."/>
            <person name="Kumar A.A."/>
            <person name="Salojaervi J."/>
            <person name="Overmyer K."/>
            <person name="Hauser P.M."/>
            <person name="Pagni M."/>
        </authorList>
    </citation>
    <scope>NUCLEOTIDE SEQUENCE [LARGE SCALE GENOMIC DNA]</scope>
    <source>
        <strain evidence="11">PYCC 5710 / ATCC 11124 / CBS 356.35 / IMI 108563 / JCM 9778 / NBRC 8474</strain>
    </source>
</reference>
<feature type="compositionally biased region" description="Low complexity" evidence="8">
    <location>
        <begin position="414"/>
        <end position="423"/>
    </location>
</feature>
<dbReference type="VEuPathDB" id="FungiDB:TAPDE_000785"/>
<feature type="compositionally biased region" description="Low complexity" evidence="8">
    <location>
        <begin position="358"/>
        <end position="370"/>
    </location>
</feature>
<dbReference type="SMART" id="SM00415">
    <property type="entry name" value="HSF"/>
    <property type="match status" value="1"/>
</dbReference>
<evidence type="ECO:0000256" key="7">
    <source>
        <dbReference type="RuleBase" id="RU004020"/>
    </source>
</evidence>
<dbReference type="GO" id="GO:0043565">
    <property type="term" value="F:sequence-specific DNA binding"/>
    <property type="evidence" value="ECO:0007669"/>
    <property type="project" value="InterPro"/>
</dbReference>
<dbReference type="PRINTS" id="PR00056">
    <property type="entry name" value="HSFDOMAIN"/>
</dbReference>
<proteinExistence type="inferred from homology"/>
<evidence type="ECO:0000313" key="10">
    <source>
        <dbReference type="EMBL" id="CCG81095.1"/>
    </source>
</evidence>
<evidence type="ECO:0000256" key="2">
    <source>
        <dbReference type="ARBA" id="ARBA00006403"/>
    </source>
</evidence>
<dbReference type="SUPFAM" id="SSF46785">
    <property type="entry name" value="Winged helix' DNA-binding domain"/>
    <property type="match status" value="1"/>
</dbReference>
<dbReference type="AlphaFoldDB" id="R4XCQ6"/>
<evidence type="ECO:0000256" key="6">
    <source>
        <dbReference type="ARBA" id="ARBA00023242"/>
    </source>
</evidence>
<evidence type="ECO:0000259" key="9">
    <source>
        <dbReference type="SMART" id="SM00415"/>
    </source>
</evidence>
<feature type="region of interest" description="Disordered" evidence="8">
    <location>
        <begin position="311"/>
        <end position="451"/>
    </location>
</feature>
<sequence>MSEVAQNSTADVEMVEKTMSVTVEAVDADSPESLDNTPMLTPPIPDNQGPTANDNSPGPKHQAAFVNKLYSMVEDPAIREVMWTESGSTFIVTSPIEFSKCLHNYFKHNNWQSFVRQLNMYQFHKVNDVFHSTANTNGAANTSDTAAWEFKHPYFQRGQVELLNNIRRKASRPVPQSRDSYGYQGREQQGYHHVQHPHPYEPAVVRSPHTDRGRLEQMMDSVNQRIQGIEDSQRILMDQTAAVFGALRGYQGILGGITSVLGQSMPDHNIAALQSDLQALQQQLTRSQYAPRRQMHISLPPQQMPMHAALGTPGSARSGWSQPNSPVPSIVQTPTFSPSLRSGPAEHADSYFRVPVPSSSSSQQQQQQQQYGSYASGYMGARSPTWGPSAVLSPPLSDTSRTSGEVKFGGHGHGSLASSAFGAPMRPGLGDRCRSLQSLLNTSEAEDRRRA</sequence>
<dbReference type="PANTHER" id="PTHR10015:SF427">
    <property type="entry name" value="HEAT SHOCK FACTOR PROTEIN"/>
    <property type="match status" value="1"/>
</dbReference>
<dbReference type="GO" id="GO:0005634">
    <property type="term" value="C:nucleus"/>
    <property type="evidence" value="ECO:0007669"/>
    <property type="project" value="UniProtKB-SubCell"/>
</dbReference>
<feature type="domain" description="HSF-type DNA-binding" evidence="9">
    <location>
        <begin position="61"/>
        <end position="169"/>
    </location>
</feature>
<dbReference type="InterPro" id="IPR036390">
    <property type="entry name" value="WH_DNA-bd_sf"/>
</dbReference>
<dbReference type="Proteomes" id="UP000013776">
    <property type="component" value="Unassembled WGS sequence"/>
</dbReference>
<name>R4XCQ6_TAPDE</name>
<keyword evidence="4 10" id="KW-0238">DNA-binding</keyword>
<keyword evidence="3" id="KW-0805">Transcription regulation</keyword>